<comment type="catalytic activity">
    <reaction evidence="8">
        <text>L-glutamate + ATP = L-glutamyl 5-phosphate + ADP</text>
        <dbReference type="Rhea" id="RHEA:14877"/>
        <dbReference type="ChEBI" id="CHEBI:29985"/>
        <dbReference type="ChEBI" id="CHEBI:30616"/>
        <dbReference type="ChEBI" id="CHEBI:58274"/>
        <dbReference type="ChEBI" id="CHEBI:456216"/>
        <dbReference type="EC" id="2.7.2.11"/>
    </reaction>
</comment>
<evidence type="ECO:0000256" key="6">
    <source>
        <dbReference type="ARBA" id="ARBA00022777"/>
    </source>
</evidence>
<dbReference type="InterPro" id="IPR036974">
    <property type="entry name" value="PUA_sf"/>
</dbReference>
<dbReference type="InterPro" id="IPR001057">
    <property type="entry name" value="Glu/AcGlu_kinase"/>
</dbReference>
<dbReference type="AlphaFoldDB" id="A0AA90NX71"/>
<feature type="binding site" evidence="8">
    <location>
        <position position="56"/>
    </location>
    <ligand>
        <name>substrate</name>
    </ligand>
</feature>
<dbReference type="GO" id="GO:0005829">
    <property type="term" value="C:cytosol"/>
    <property type="evidence" value="ECO:0007669"/>
    <property type="project" value="TreeGrafter"/>
</dbReference>
<dbReference type="PANTHER" id="PTHR43654:SF1">
    <property type="entry name" value="ISOPENTENYL PHOSPHATE KINASE"/>
    <property type="match status" value="1"/>
</dbReference>
<comment type="caution">
    <text evidence="10">The sequence shown here is derived from an EMBL/GenBank/DDBJ whole genome shotgun (WGS) entry which is preliminary data.</text>
</comment>
<dbReference type="SUPFAM" id="SSF88697">
    <property type="entry name" value="PUA domain-like"/>
    <property type="match status" value="1"/>
</dbReference>
<dbReference type="PRINTS" id="PR00474">
    <property type="entry name" value="GLU5KINASE"/>
</dbReference>
<evidence type="ECO:0000259" key="9">
    <source>
        <dbReference type="SMART" id="SM00359"/>
    </source>
</evidence>
<evidence type="ECO:0000313" key="11">
    <source>
        <dbReference type="Proteomes" id="UP001178148"/>
    </source>
</evidence>
<dbReference type="CDD" id="cd21157">
    <property type="entry name" value="PUA_G5K"/>
    <property type="match status" value="1"/>
</dbReference>
<dbReference type="HAMAP" id="MF_00456">
    <property type="entry name" value="ProB"/>
    <property type="match status" value="1"/>
</dbReference>
<dbReference type="Pfam" id="PF01472">
    <property type="entry name" value="PUA"/>
    <property type="match status" value="1"/>
</dbReference>
<dbReference type="InterPro" id="IPR019797">
    <property type="entry name" value="Glutamate_5-kinase_CS"/>
</dbReference>
<dbReference type="InterPro" id="IPR041739">
    <property type="entry name" value="G5K_ProB"/>
</dbReference>
<protein>
    <recommendedName>
        <fullName evidence="8">Glutamate 5-kinase</fullName>
        <ecNumber evidence="8">2.7.2.11</ecNumber>
    </recommendedName>
    <alternativeName>
        <fullName evidence="8">Gamma-glutamyl kinase</fullName>
        <shortName evidence="8">GK</shortName>
    </alternativeName>
</protein>
<comment type="caution">
    <text evidence="8">Lacks conserved residue(s) required for the propagation of feature annotation.</text>
</comment>
<organism evidence="10 11">
    <name type="scientific">Candidatus Endonucleibacter bathymodioli</name>
    <dbReference type="NCBI Taxonomy" id="539814"/>
    <lineage>
        <taxon>Bacteria</taxon>
        <taxon>Pseudomonadati</taxon>
        <taxon>Pseudomonadota</taxon>
        <taxon>Gammaproteobacteria</taxon>
        <taxon>Oceanospirillales</taxon>
        <taxon>Endozoicomonadaceae</taxon>
        <taxon>Candidatus Endonucleibacter</taxon>
    </lineage>
</organism>
<comment type="similarity">
    <text evidence="8">Belongs to the glutamate 5-kinase family.</text>
</comment>
<dbReference type="PROSITE" id="PS50890">
    <property type="entry name" value="PUA"/>
    <property type="match status" value="1"/>
</dbReference>
<dbReference type="CDD" id="cd04242">
    <property type="entry name" value="AAK_G5K_ProB"/>
    <property type="match status" value="1"/>
</dbReference>
<evidence type="ECO:0000313" key="10">
    <source>
        <dbReference type="EMBL" id="MDP0588306.1"/>
    </source>
</evidence>
<dbReference type="Proteomes" id="UP001178148">
    <property type="component" value="Unassembled WGS sequence"/>
</dbReference>
<keyword evidence="2 8" id="KW-0028">Amino-acid biosynthesis</keyword>
<reference evidence="10 11" key="1">
    <citation type="journal article" date="2023" name="bioRxiv">
        <title>An intranuclear bacterial parasite of deep-sea mussels expresses apoptosis inhibitors acquired from its host.</title>
        <authorList>
            <person name="Gonzalez Porras M.A."/>
            <person name="Assie A."/>
            <person name="Tietjen M."/>
            <person name="Violette M."/>
            <person name="Kleiner M."/>
            <person name="Gruber-Vodicka H."/>
            <person name="Dubilier N."/>
            <person name="Leisch N."/>
        </authorList>
    </citation>
    <scope>NUCLEOTIDE SEQUENCE [LARGE SCALE GENOMIC DNA]</scope>
    <source>
        <strain evidence="10">IAP13</strain>
    </source>
</reference>
<feature type="binding site" evidence="8">
    <location>
        <begin position="175"/>
        <end position="176"/>
    </location>
    <ligand>
        <name>ATP</name>
        <dbReference type="ChEBI" id="CHEBI:30616"/>
    </ligand>
</feature>
<dbReference type="InterPro" id="IPR036393">
    <property type="entry name" value="AceGlu_kinase-like_sf"/>
</dbReference>
<comment type="function">
    <text evidence="8">Catalyzes the transfer of a phosphate group to glutamate to form L-glutamate 5-phosphate.</text>
</comment>
<dbReference type="NCBIfam" id="TIGR01027">
    <property type="entry name" value="proB"/>
    <property type="match status" value="1"/>
</dbReference>
<evidence type="ECO:0000256" key="4">
    <source>
        <dbReference type="ARBA" id="ARBA00022679"/>
    </source>
</evidence>
<keyword evidence="7 8" id="KW-0067">ATP-binding</keyword>
<evidence type="ECO:0000256" key="1">
    <source>
        <dbReference type="ARBA" id="ARBA00022490"/>
    </source>
</evidence>
<feature type="domain" description="PUA" evidence="9">
    <location>
        <begin position="283"/>
        <end position="366"/>
    </location>
</feature>
<keyword evidence="6 8" id="KW-0418">Kinase</keyword>
<evidence type="ECO:0000256" key="8">
    <source>
        <dbReference type="HAMAP-Rule" id="MF_00456"/>
    </source>
</evidence>
<feature type="binding site" evidence="8">
    <location>
        <position position="16"/>
    </location>
    <ligand>
        <name>ATP</name>
        <dbReference type="ChEBI" id="CHEBI:30616"/>
    </ligand>
</feature>
<dbReference type="InterPro" id="IPR011529">
    <property type="entry name" value="Glu_5kinase"/>
</dbReference>
<feature type="binding site" evidence="8">
    <location>
        <position position="143"/>
    </location>
    <ligand>
        <name>substrate</name>
    </ligand>
</feature>
<dbReference type="PANTHER" id="PTHR43654">
    <property type="entry name" value="GLUTAMATE 5-KINASE"/>
    <property type="match status" value="1"/>
</dbReference>
<dbReference type="InterPro" id="IPR015947">
    <property type="entry name" value="PUA-like_sf"/>
</dbReference>
<keyword evidence="1 8" id="KW-0963">Cytoplasm</keyword>
<dbReference type="GO" id="GO:0005524">
    <property type="term" value="F:ATP binding"/>
    <property type="evidence" value="ECO:0007669"/>
    <property type="project" value="UniProtKB-KW"/>
</dbReference>
<name>A0AA90NX71_9GAMM</name>
<keyword evidence="5 8" id="KW-0547">Nucleotide-binding</keyword>
<dbReference type="PROSITE" id="PS00902">
    <property type="entry name" value="GLUTAMATE_5_KINASE"/>
    <property type="match status" value="1"/>
</dbReference>
<dbReference type="EMBL" id="JASXSV010000003">
    <property type="protein sequence ID" value="MDP0588306.1"/>
    <property type="molecule type" value="Genomic_DNA"/>
</dbReference>
<evidence type="ECO:0000256" key="7">
    <source>
        <dbReference type="ARBA" id="ARBA00022840"/>
    </source>
</evidence>
<evidence type="ECO:0000256" key="5">
    <source>
        <dbReference type="ARBA" id="ARBA00022741"/>
    </source>
</evidence>
<comment type="pathway">
    <text evidence="8">Amino-acid biosynthesis; L-proline biosynthesis; L-glutamate 5-semialdehyde from L-glutamate: step 1/2.</text>
</comment>
<dbReference type="Pfam" id="PF00696">
    <property type="entry name" value="AA_kinase"/>
    <property type="match status" value="1"/>
</dbReference>
<keyword evidence="4 8" id="KW-0808">Transferase</keyword>
<dbReference type="FunFam" id="2.30.130.10:FF:000007">
    <property type="entry name" value="Glutamate 5-kinase"/>
    <property type="match status" value="1"/>
</dbReference>
<comment type="subcellular location">
    <subcellularLocation>
        <location evidence="8">Cytoplasm</location>
    </subcellularLocation>
</comment>
<keyword evidence="11" id="KW-1185">Reference proteome</keyword>
<dbReference type="SUPFAM" id="SSF53633">
    <property type="entry name" value="Carbamate kinase-like"/>
    <property type="match status" value="1"/>
</dbReference>
<evidence type="ECO:0000256" key="3">
    <source>
        <dbReference type="ARBA" id="ARBA00022650"/>
    </source>
</evidence>
<dbReference type="Gene3D" id="2.30.130.10">
    <property type="entry name" value="PUA domain"/>
    <property type="match status" value="1"/>
</dbReference>
<dbReference type="GO" id="GO:0004349">
    <property type="term" value="F:glutamate 5-kinase activity"/>
    <property type="evidence" value="ECO:0007669"/>
    <property type="project" value="UniProtKB-UniRule"/>
</dbReference>
<dbReference type="EC" id="2.7.2.11" evidence="8"/>
<gene>
    <name evidence="8 10" type="primary">proB</name>
    <name evidence="10" type="ORF">QS748_03540</name>
</gene>
<dbReference type="InterPro" id="IPR005715">
    <property type="entry name" value="Glu_5kinase/COase_Synthase"/>
</dbReference>
<dbReference type="Gene3D" id="3.40.1160.10">
    <property type="entry name" value="Acetylglutamate kinase-like"/>
    <property type="match status" value="2"/>
</dbReference>
<accession>A0AA90NX71</accession>
<proteinExistence type="inferred from homology"/>
<dbReference type="GO" id="GO:0003723">
    <property type="term" value="F:RNA binding"/>
    <property type="evidence" value="ECO:0007669"/>
    <property type="project" value="InterPro"/>
</dbReference>
<feature type="binding site" evidence="8">
    <location>
        <position position="155"/>
    </location>
    <ligand>
        <name>substrate</name>
    </ligand>
</feature>
<dbReference type="FunFam" id="3.40.1160.10:FF:000018">
    <property type="entry name" value="Glutamate 5-kinase"/>
    <property type="match status" value="1"/>
</dbReference>
<dbReference type="InterPro" id="IPR002478">
    <property type="entry name" value="PUA"/>
</dbReference>
<dbReference type="InterPro" id="IPR001048">
    <property type="entry name" value="Asp/Glu/Uridylate_kinase"/>
</dbReference>
<dbReference type="GO" id="GO:0055129">
    <property type="term" value="P:L-proline biosynthetic process"/>
    <property type="evidence" value="ECO:0007669"/>
    <property type="project" value="UniProtKB-UniRule"/>
</dbReference>
<dbReference type="PIRSF" id="PIRSF000729">
    <property type="entry name" value="GK"/>
    <property type="match status" value="1"/>
</dbReference>
<sequence length="374" mass="40238">MSDRGRLSTAHCWVIKVGSALLTNNGLGLDLAMMNAWVSQMCFIREQGIDVVLVSSGAIAAGMERLGWQERPDAISQLQAAAAVGQMRLVQAWEAVFQSHNIQSAQILLTHADHSNRQRYLNARGTLKALMEHKIVPVVNENDTVVTDEIRFGDNDTLAALVANLIEADVLVLLTDQDGLFTEDPRNSSDAVLIDESLATNPDLEKMASGSAGRLGCGGMQTKLRAGRLVASSGAATVIANGRTECILQRLYDQQKLGTLLLPDKGRMAARKQWLYGHMKTSGELVIDKGAVNMLTGSGTSLLSVGVILVNGYFQRGEMVTCVDESGVEVARGLINYGSADASKIIGMPSSKILGLLGYKGEDELIHRDNMVMV</sequence>
<evidence type="ECO:0000256" key="2">
    <source>
        <dbReference type="ARBA" id="ARBA00022605"/>
    </source>
</evidence>
<dbReference type="SMART" id="SM00359">
    <property type="entry name" value="PUA"/>
    <property type="match status" value="1"/>
</dbReference>
<keyword evidence="3 8" id="KW-0641">Proline biosynthesis</keyword>